<name>A0ABS2M0T0_9ACTN</name>
<keyword evidence="3" id="KW-1185">Reference proteome</keyword>
<protein>
    <submittedName>
        <fullName evidence="2">Uncharacterized protein</fullName>
    </submittedName>
</protein>
<reference evidence="2 3" key="1">
    <citation type="submission" date="2021-01" db="EMBL/GenBank/DDBJ databases">
        <title>Sequencing the genomes of 1000 actinobacteria strains.</title>
        <authorList>
            <person name="Klenk H.-P."/>
        </authorList>
    </citation>
    <scope>NUCLEOTIDE SEQUENCE [LARGE SCALE GENOMIC DNA]</scope>
    <source>
        <strain evidence="2 3">DSM 100204</strain>
    </source>
</reference>
<evidence type="ECO:0000256" key="1">
    <source>
        <dbReference type="SAM" id="MobiDB-lite"/>
    </source>
</evidence>
<proteinExistence type="predicted"/>
<dbReference type="EMBL" id="JAFBBP010000001">
    <property type="protein sequence ID" value="MBM7493792.1"/>
    <property type="molecule type" value="Genomic_DNA"/>
</dbReference>
<comment type="caution">
    <text evidence="2">The sequence shown here is derived from an EMBL/GenBank/DDBJ whole genome shotgun (WGS) entry which is preliminary data.</text>
</comment>
<evidence type="ECO:0000313" key="3">
    <source>
        <dbReference type="Proteomes" id="UP000764837"/>
    </source>
</evidence>
<sequence>MSDSRQGGPARTPRRAAARWPAPLARPPDTPGRARGIVLE</sequence>
<organism evidence="2 3">
    <name type="scientific">Micromonospora luteifusca</name>
    <dbReference type="NCBI Taxonomy" id="709860"/>
    <lineage>
        <taxon>Bacteria</taxon>
        <taxon>Bacillati</taxon>
        <taxon>Actinomycetota</taxon>
        <taxon>Actinomycetes</taxon>
        <taxon>Micromonosporales</taxon>
        <taxon>Micromonosporaceae</taxon>
        <taxon>Micromonospora</taxon>
    </lineage>
</organism>
<dbReference type="RefSeq" id="WP_275581593.1">
    <property type="nucleotide sequence ID" value="NZ_JAFBBP010000001.1"/>
</dbReference>
<gene>
    <name evidence="2" type="ORF">JOD64_005014</name>
</gene>
<evidence type="ECO:0000313" key="2">
    <source>
        <dbReference type="EMBL" id="MBM7493792.1"/>
    </source>
</evidence>
<accession>A0ABS2M0T0</accession>
<feature type="region of interest" description="Disordered" evidence="1">
    <location>
        <begin position="1"/>
        <end position="40"/>
    </location>
</feature>
<dbReference type="Proteomes" id="UP000764837">
    <property type="component" value="Unassembled WGS sequence"/>
</dbReference>